<feature type="transmembrane region" description="Helical" evidence="10">
    <location>
        <begin position="29"/>
        <end position="47"/>
    </location>
</feature>
<dbReference type="GO" id="GO:0005886">
    <property type="term" value="C:plasma membrane"/>
    <property type="evidence" value="ECO:0007669"/>
    <property type="project" value="UniProtKB-SubCell"/>
</dbReference>
<evidence type="ECO:0000313" key="12">
    <source>
        <dbReference type="Proteomes" id="UP000238196"/>
    </source>
</evidence>
<sequence>MNPWFCLLLAGMAEVGFTYFLKMSEGLTRIWPTFGFILMAGLSFTLMTKAMAHLPLSTVYAVWCGVGIAGTALMSMLLLGETVTLLKAACLLLLVISVVGLKVLA</sequence>
<evidence type="ECO:0000256" key="6">
    <source>
        <dbReference type="ARBA" id="ARBA00023136"/>
    </source>
</evidence>
<dbReference type="Gene3D" id="1.10.3730.20">
    <property type="match status" value="1"/>
</dbReference>
<evidence type="ECO:0000256" key="5">
    <source>
        <dbReference type="ARBA" id="ARBA00022989"/>
    </source>
</evidence>
<name>A0A2S5KUF0_9PROT</name>
<evidence type="ECO:0000256" key="3">
    <source>
        <dbReference type="ARBA" id="ARBA00022475"/>
    </source>
</evidence>
<feature type="transmembrane region" description="Helical" evidence="10">
    <location>
        <begin position="59"/>
        <end position="79"/>
    </location>
</feature>
<evidence type="ECO:0000313" key="11">
    <source>
        <dbReference type="EMBL" id="PPC78481.1"/>
    </source>
</evidence>
<evidence type="ECO:0000256" key="9">
    <source>
        <dbReference type="RuleBase" id="RU003942"/>
    </source>
</evidence>
<evidence type="ECO:0000256" key="2">
    <source>
        <dbReference type="ARBA" id="ARBA00022448"/>
    </source>
</evidence>
<feature type="transmembrane region" description="Helical" evidence="10">
    <location>
        <begin position="85"/>
        <end position="104"/>
    </location>
</feature>
<dbReference type="AlphaFoldDB" id="A0A2S5KUF0"/>
<dbReference type="Proteomes" id="UP000238196">
    <property type="component" value="Unassembled WGS sequence"/>
</dbReference>
<dbReference type="PANTHER" id="PTHR30561">
    <property type="entry name" value="SMR FAMILY PROTON-DEPENDENT DRUG EFFLUX TRANSPORTER SUGE"/>
    <property type="match status" value="1"/>
</dbReference>
<dbReference type="Pfam" id="PF00893">
    <property type="entry name" value="Multi_Drug_Res"/>
    <property type="match status" value="1"/>
</dbReference>
<evidence type="ECO:0000256" key="1">
    <source>
        <dbReference type="ARBA" id="ARBA00004651"/>
    </source>
</evidence>
<keyword evidence="4 9" id="KW-0812">Transmembrane</keyword>
<dbReference type="PANTHER" id="PTHR30561:SF0">
    <property type="entry name" value="GUANIDINIUM EXPORTER"/>
    <property type="match status" value="1"/>
</dbReference>
<comment type="subcellular location">
    <subcellularLocation>
        <location evidence="1 9">Cell membrane</location>
        <topology evidence="1 9">Multi-pass membrane protein</topology>
    </subcellularLocation>
</comment>
<evidence type="ECO:0000256" key="7">
    <source>
        <dbReference type="ARBA" id="ARBA00038151"/>
    </source>
</evidence>
<accession>A0A2S5KUF0</accession>
<dbReference type="InterPro" id="IPR045324">
    <property type="entry name" value="Small_multidrug_res"/>
</dbReference>
<comment type="similarity">
    <text evidence="7">Belongs to the drug/metabolite transporter (DMT) superfamily. Small multidrug resistance (SMR) (TC 2.A.7.1) family. Gdx/SugE subfamily.</text>
</comment>
<evidence type="ECO:0000256" key="4">
    <source>
        <dbReference type="ARBA" id="ARBA00022692"/>
    </source>
</evidence>
<evidence type="ECO:0000256" key="10">
    <source>
        <dbReference type="SAM" id="Phobius"/>
    </source>
</evidence>
<dbReference type="GO" id="GO:1990961">
    <property type="term" value="P:xenobiotic detoxification by transmembrane export across the plasma membrane"/>
    <property type="evidence" value="ECO:0007669"/>
    <property type="project" value="UniProtKB-ARBA"/>
</dbReference>
<gene>
    <name evidence="11" type="ORF">C4K68_05385</name>
</gene>
<comment type="caution">
    <text evidence="11">The sequence shown here is derived from an EMBL/GenBank/DDBJ whole genome shotgun (WGS) entry which is preliminary data.</text>
</comment>
<keyword evidence="3" id="KW-1003">Cell membrane</keyword>
<proteinExistence type="inferred from homology"/>
<keyword evidence="2" id="KW-0813">Transport</keyword>
<organism evidence="11 12">
    <name type="scientific">Proteobacteria bacterium 228</name>
    <dbReference type="NCBI Taxonomy" id="2083153"/>
    <lineage>
        <taxon>Bacteria</taxon>
        <taxon>Pseudomonadati</taxon>
        <taxon>Pseudomonadota</taxon>
    </lineage>
</organism>
<keyword evidence="6 10" id="KW-0472">Membrane</keyword>
<dbReference type="InterPro" id="IPR000390">
    <property type="entry name" value="Small_drug/metabolite_transptr"/>
</dbReference>
<dbReference type="OrthoDB" id="5293936at2"/>
<protein>
    <recommendedName>
        <fullName evidence="8">Guanidinium exporter</fullName>
    </recommendedName>
</protein>
<dbReference type="SUPFAM" id="SSF103481">
    <property type="entry name" value="Multidrug resistance efflux transporter EmrE"/>
    <property type="match status" value="1"/>
</dbReference>
<dbReference type="GO" id="GO:0022857">
    <property type="term" value="F:transmembrane transporter activity"/>
    <property type="evidence" value="ECO:0007669"/>
    <property type="project" value="InterPro"/>
</dbReference>
<reference evidence="11 12" key="1">
    <citation type="submission" date="2018-02" db="EMBL/GenBank/DDBJ databases">
        <title>novel marine gammaproteobacteria from coastal saline agro ecosystem.</title>
        <authorList>
            <person name="Krishnan R."/>
            <person name="Ramesh Kumar N."/>
        </authorList>
    </citation>
    <scope>NUCLEOTIDE SEQUENCE [LARGE SCALE GENOMIC DNA]</scope>
    <source>
        <strain evidence="11 12">228</strain>
    </source>
</reference>
<dbReference type="FunFam" id="1.10.3730.20:FF:000001">
    <property type="entry name" value="Quaternary ammonium compound resistance transporter SugE"/>
    <property type="match status" value="1"/>
</dbReference>
<dbReference type="InterPro" id="IPR037185">
    <property type="entry name" value="EmrE-like"/>
</dbReference>
<evidence type="ECO:0000256" key="8">
    <source>
        <dbReference type="ARBA" id="ARBA00039168"/>
    </source>
</evidence>
<dbReference type="EMBL" id="PRLP01000015">
    <property type="protein sequence ID" value="PPC78481.1"/>
    <property type="molecule type" value="Genomic_DNA"/>
</dbReference>
<keyword evidence="5 10" id="KW-1133">Transmembrane helix</keyword>